<dbReference type="EC" id="2.2.1.7" evidence="10"/>
<keyword evidence="7 10" id="KW-0784">Thiamine biosynthesis</keyword>
<feature type="binding site" evidence="10">
    <location>
        <position position="147"/>
    </location>
    <ligand>
        <name>Mg(2+)</name>
        <dbReference type="ChEBI" id="CHEBI:18420"/>
    </ligand>
</feature>
<dbReference type="HAMAP" id="MF_00315">
    <property type="entry name" value="DXP_synth"/>
    <property type="match status" value="1"/>
</dbReference>
<keyword evidence="4 10" id="KW-0808">Transferase</keyword>
<dbReference type="PROSITE" id="PS00801">
    <property type="entry name" value="TRANSKETOLASE_1"/>
    <property type="match status" value="1"/>
</dbReference>
<dbReference type="InterPro" id="IPR005477">
    <property type="entry name" value="Dxylulose-5-P_synthase"/>
</dbReference>
<dbReference type="GO" id="GO:0005829">
    <property type="term" value="C:cytosol"/>
    <property type="evidence" value="ECO:0007669"/>
    <property type="project" value="TreeGrafter"/>
</dbReference>
<organism evidence="12 13">
    <name type="scientific">Ethanoligenens harbinense (strain DSM 18485 / JCM 12961 / CGMCC 1.5033 / YUAN-3)</name>
    <dbReference type="NCBI Taxonomy" id="663278"/>
    <lineage>
        <taxon>Bacteria</taxon>
        <taxon>Bacillati</taxon>
        <taxon>Bacillota</taxon>
        <taxon>Clostridia</taxon>
        <taxon>Eubacteriales</taxon>
        <taxon>Oscillospiraceae</taxon>
        <taxon>Ethanoligenens</taxon>
    </lineage>
</organism>
<dbReference type="PANTHER" id="PTHR43322:SF5">
    <property type="entry name" value="1-DEOXY-D-XYLULOSE-5-PHOSPHATE SYNTHASE, CHLOROPLASTIC"/>
    <property type="match status" value="1"/>
</dbReference>
<feature type="binding site" evidence="10">
    <location>
        <position position="176"/>
    </location>
    <ligand>
        <name>thiamine diphosphate</name>
        <dbReference type="ChEBI" id="CHEBI:58937"/>
    </ligand>
</feature>
<dbReference type="UniPathway" id="UPA00064">
    <property type="reaction ID" value="UER00091"/>
</dbReference>
<dbReference type="Gene3D" id="3.40.50.920">
    <property type="match status" value="1"/>
</dbReference>
<reference evidence="12 13" key="1">
    <citation type="submission" date="2010-12" db="EMBL/GenBank/DDBJ databases">
        <title>Complete sequence of Ethanoligenens harbinense YUAN-3.</title>
        <authorList>
            <person name="Lucas S."/>
            <person name="Copeland A."/>
            <person name="Lapidus A."/>
            <person name="Cheng J.-F."/>
            <person name="Bruce D."/>
            <person name="Goodwin L."/>
            <person name="Pitluck S."/>
            <person name="Chertkov O."/>
            <person name="Misra M."/>
            <person name="Detter J.C."/>
            <person name="Han C."/>
            <person name="Tapia R."/>
            <person name="Land M."/>
            <person name="Hauser L."/>
            <person name="Jeffries C."/>
            <person name="Kyrpides N."/>
            <person name="Ivanova N."/>
            <person name="Mikhailova N."/>
            <person name="Wang A."/>
            <person name="Mouttaki H."/>
            <person name="He Z."/>
            <person name="Zhou J."/>
            <person name="Hemme C.L."/>
            <person name="Woyke T."/>
        </authorList>
    </citation>
    <scope>NUCLEOTIDE SEQUENCE [LARGE SCALE GENOMIC DNA]</scope>
    <source>
        <strain evidence="13">DSM 18485 / JCM 12961 / CGMCC 1.5033 / YUAN-3</strain>
    </source>
</reference>
<dbReference type="PROSITE" id="PS00802">
    <property type="entry name" value="TRANSKETOLASE_2"/>
    <property type="match status" value="1"/>
</dbReference>
<dbReference type="EMBL" id="CP002400">
    <property type="protein sequence ID" value="ADU26765.1"/>
    <property type="molecule type" value="Genomic_DNA"/>
</dbReference>
<dbReference type="InterPro" id="IPR009014">
    <property type="entry name" value="Transketo_C/PFOR_II"/>
</dbReference>
<comment type="function">
    <text evidence="10">Catalyzes the acyloin condensation reaction between C atoms 2 and 3 of pyruvate and glyceraldehyde 3-phosphate to yield 1-deoxy-D-xylulose-5-phosphate (DXP).</text>
</comment>
<dbReference type="InterPro" id="IPR033248">
    <property type="entry name" value="Transketolase_C"/>
</dbReference>
<keyword evidence="9 10" id="KW-0414">Isoprene biosynthesis</keyword>
<comment type="pathway">
    <text evidence="1 10">Metabolic intermediate biosynthesis; 1-deoxy-D-xylulose 5-phosphate biosynthesis; 1-deoxy-D-xylulose 5-phosphate from D-glyceraldehyde 3-phosphate and pyruvate: step 1/1.</text>
</comment>
<dbReference type="InterPro" id="IPR049557">
    <property type="entry name" value="Transketolase_CS"/>
</dbReference>
<dbReference type="InterPro" id="IPR029061">
    <property type="entry name" value="THDP-binding"/>
</dbReference>
<evidence type="ECO:0000259" key="11">
    <source>
        <dbReference type="SMART" id="SM00861"/>
    </source>
</evidence>
<dbReference type="GO" id="GO:0030976">
    <property type="term" value="F:thiamine pyrophosphate binding"/>
    <property type="evidence" value="ECO:0007669"/>
    <property type="project" value="UniProtKB-UniRule"/>
</dbReference>
<name>E6U5K6_ETHHY</name>
<evidence type="ECO:0000256" key="6">
    <source>
        <dbReference type="ARBA" id="ARBA00022842"/>
    </source>
</evidence>
<proteinExistence type="inferred from homology"/>
<evidence type="ECO:0000256" key="8">
    <source>
        <dbReference type="ARBA" id="ARBA00023052"/>
    </source>
</evidence>
<dbReference type="GO" id="GO:0016114">
    <property type="term" value="P:terpenoid biosynthetic process"/>
    <property type="evidence" value="ECO:0007669"/>
    <property type="project" value="UniProtKB-UniRule"/>
</dbReference>
<comment type="similarity">
    <text evidence="2 10">Belongs to the transketolase family. DXPS subfamily.</text>
</comment>
<comment type="cofactor">
    <cofactor evidence="10">
        <name>thiamine diphosphate</name>
        <dbReference type="ChEBI" id="CHEBI:58937"/>
    </cofactor>
    <text evidence="10">Binds 1 thiamine pyrophosphate per subunit.</text>
</comment>
<comment type="cofactor">
    <cofactor evidence="10">
        <name>Mg(2+)</name>
        <dbReference type="ChEBI" id="CHEBI:18420"/>
    </cofactor>
    <text evidence="10">Binds 1 Mg(2+) ion per subunit.</text>
</comment>
<feature type="binding site" evidence="10">
    <location>
        <position position="176"/>
    </location>
    <ligand>
        <name>Mg(2+)</name>
        <dbReference type="ChEBI" id="CHEBI:18420"/>
    </ligand>
</feature>
<dbReference type="RefSeq" id="WP_013485126.1">
    <property type="nucleotide sequence ID" value="NC_014828.1"/>
</dbReference>
<comment type="catalytic activity">
    <reaction evidence="10">
        <text>D-glyceraldehyde 3-phosphate + pyruvate + H(+) = 1-deoxy-D-xylulose 5-phosphate + CO2</text>
        <dbReference type="Rhea" id="RHEA:12605"/>
        <dbReference type="ChEBI" id="CHEBI:15361"/>
        <dbReference type="ChEBI" id="CHEBI:15378"/>
        <dbReference type="ChEBI" id="CHEBI:16526"/>
        <dbReference type="ChEBI" id="CHEBI:57792"/>
        <dbReference type="ChEBI" id="CHEBI:59776"/>
        <dbReference type="EC" id="2.2.1.7"/>
    </reaction>
</comment>
<dbReference type="HOGENOM" id="CLU_009227_1_4_9"/>
<dbReference type="GO" id="GO:0008661">
    <property type="term" value="F:1-deoxy-D-xylulose-5-phosphate synthase activity"/>
    <property type="evidence" value="ECO:0007669"/>
    <property type="project" value="UniProtKB-UniRule"/>
</dbReference>
<dbReference type="KEGG" id="eha:Ethha_1214"/>
<dbReference type="Gene3D" id="3.40.50.970">
    <property type="match status" value="2"/>
</dbReference>
<dbReference type="Pfam" id="PF02779">
    <property type="entry name" value="Transket_pyr"/>
    <property type="match status" value="1"/>
</dbReference>
<evidence type="ECO:0000256" key="7">
    <source>
        <dbReference type="ARBA" id="ARBA00022977"/>
    </source>
</evidence>
<evidence type="ECO:0000256" key="3">
    <source>
        <dbReference type="ARBA" id="ARBA00011738"/>
    </source>
</evidence>
<dbReference type="NCBIfam" id="TIGR00204">
    <property type="entry name" value="dxs"/>
    <property type="match status" value="1"/>
</dbReference>
<feature type="binding site" evidence="10">
    <location>
        <begin position="116"/>
        <end position="118"/>
    </location>
    <ligand>
        <name>thiamine diphosphate</name>
        <dbReference type="ChEBI" id="CHEBI:58937"/>
    </ligand>
</feature>
<evidence type="ECO:0000256" key="1">
    <source>
        <dbReference type="ARBA" id="ARBA00004980"/>
    </source>
</evidence>
<dbReference type="GO" id="GO:0009228">
    <property type="term" value="P:thiamine biosynthetic process"/>
    <property type="evidence" value="ECO:0007669"/>
    <property type="project" value="UniProtKB-UniRule"/>
</dbReference>
<dbReference type="AlphaFoldDB" id="E6U5K6"/>
<dbReference type="Pfam" id="PF02780">
    <property type="entry name" value="Transketolase_C"/>
    <property type="match status" value="1"/>
</dbReference>
<dbReference type="PANTHER" id="PTHR43322">
    <property type="entry name" value="1-D-DEOXYXYLULOSE 5-PHOSPHATE SYNTHASE-RELATED"/>
    <property type="match status" value="1"/>
</dbReference>
<protein>
    <recommendedName>
        <fullName evidence="10">1-deoxy-D-xylulose-5-phosphate synthase</fullName>
        <ecNumber evidence="10">2.2.1.7</ecNumber>
    </recommendedName>
    <alternativeName>
        <fullName evidence="10">1-deoxyxylulose-5-phosphate synthase</fullName>
        <shortName evidence="10">DXP synthase</shortName>
        <shortName evidence="10">DXPS</shortName>
    </alternativeName>
</protein>
<dbReference type="GO" id="GO:0000287">
    <property type="term" value="F:magnesium ion binding"/>
    <property type="evidence" value="ECO:0007669"/>
    <property type="project" value="UniProtKB-UniRule"/>
</dbReference>
<evidence type="ECO:0000256" key="4">
    <source>
        <dbReference type="ARBA" id="ARBA00022679"/>
    </source>
</evidence>
<feature type="binding site" evidence="10">
    <location>
        <position position="287"/>
    </location>
    <ligand>
        <name>thiamine diphosphate</name>
        <dbReference type="ChEBI" id="CHEBI:58937"/>
    </ligand>
</feature>
<gene>
    <name evidence="10" type="primary">dxs</name>
    <name evidence="12" type="ordered locus">Ethha_1214</name>
</gene>
<keyword evidence="13" id="KW-1185">Reference proteome</keyword>
<feature type="binding site" evidence="10">
    <location>
        <begin position="148"/>
        <end position="149"/>
    </location>
    <ligand>
        <name>thiamine diphosphate</name>
        <dbReference type="ChEBI" id="CHEBI:58937"/>
    </ligand>
</feature>
<sequence length="635" mass="68917">MEYPLLDQIKGPEDVKNLEQGQLPALCAELRQKLIETVSANGGHLASNLGVVELTVALHRAFASPKDQIVWDVGHQSYVHKLLTGRADRFDTIRQFGGLSGFPRADESVHDPFGAGHSSTAISAAGGLAAAKRVKGEDGYAVAVVGDGALTGGLAFEGMNNAGRTQDKLIIVLNDNKMSISHNVGAIARHLMVIRARPFYFKIKDIAEAVLAHLPYIGPKIRKALVLSKNAIKNYLYHSTIFEEMGLIYLGPVDGHDIEAVERLLRRAKTAGRPALVHVLTVKGKGYSFAEQDPRAFHGVSRFDVETGDAIAPASRETFSAVFGRTLCMAASSNPRLCALTAAMAAGTGLTEFAAQYRDRFFDVGIAEEHAVVFAAGLAANGMLPVFAVYSTFLQRAYDQIIHDVALQKHKVVFAVDRAGLVGQDGETHQGVFDVAFFNTVPHMTVFSPTTSDELRNLLFAAFYECDGPVAVRYPRGCSPVLPADFHPAYGTYDLYGAGQADILIVTYGRLFAEAASAAQMLRREGRSVSVLKLNRIKPVDKVCYETAMFFSRLYFVEEGIRSGGVGELFCAQMMERGYQGACHISAIDDTFVQQGPVDVLLHLLGLDAEGIADRIRRDTVTPPGLKHFDGRLVL</sequence>
<dbReference type="SUPFAM" id="SSF52518">
    <property type="entry name" value="Thiamin diphosphate-binding fold (THDP-binding)"/>
    <property type="match status" value="1"/>
</dbReference>
<keyword evidence="6 10" id="KW-0460">Magnesium</keyword>
<dbReference type="eggNOG" id="COG1154">
    <property type="taxonomic scope" value="Bacteria"/>
</dbReference>
<evidence type="ECO:0000256" key="2">
    <source>
        <dbReference type="ARBA" id="ARBA00011081"/>
    </source>
</evidence>
<dbReference type="SUPFAM" id="SSF52922">
    <property type="entry name" value="TK C-terminal domain-like"/>
    <property type="match status" value="1"/>
</dbReference>
<dbReference type="NCBIfam" id="NF003933">
    <property type="entry name" value="PRK05444.2-2"/>
    <property type="match status" value="1"/>
</dbReference>
<evidence type="ECO:0000256" key="9">
    <source>
        <dbReference type="ARBA" id="ARBA00023229"/>
    </source>
</evidence>
<evidence type="ECO:0000256" key="5">
    <source>
        <dbReference type="ARBA" id="ARBA00022723"/>
    </source>
</evidence>
<keyword evidence="8 10" id="KW-0786">Thiamine pyrophosphate</keyword>
<dbReference type="CDD" id="cd07033">
    <property type="entry name" value="TPP_PYR_DXS_TK_like"/>
    <property type="match status" value="1"/>
</dbReference>
<feature type="domain" description="Transketolase-like pyrimidine-binding" evidence="11">
    <location>
        <begin position="317"/>
        <end position="481"/>
    </location>
</feature>
<dbReference type="InterPro" id="IPR020826">
    <property type="entry name" value="Transketolase_BS"/>
</dbReference>
<dbReference type="Proteomes" id="UP000001551">
    <property type="component" value="Chromosome"/>
</dbReference>
<dbReference type="GO" id="GO:0019288">
    <property type="term" value="P:isopentenyl diphosphate biosynthetic process, methylerythritol 4-phosphate pathway"/>
    <property type="evidence" value="ECO:0007669"/>
    <property type="project" value="TreeGrafter"/>
</dbReference>
<evidence type="ECO:0000313" key="13">
    <source>
        <dbReference type="Proteomes" id="UP000001551"/>
    </source>
</evidence>
<feature type="binding site" evidence="10">
    <location>
        <position position="368"/>
    </location>
    <ligand>
        <name>thiamine diphosphate</name>
        <dbReference type="ChEBI" id="CHEBI:58937"/>
    </ligand>
</feature>
<keyword evidence="5 10" id="KW-0479">Metal-binding</keyword>
<feature type="binding site" evidence="10">
    <location>
        <position position="75"/>
    </location>
    <ligand>
        <name>thiamine diphosphate</name>
        <dbReference type="ChEBI" id="CHEBI:58937"/>
    </ligand>
</feature>
<dbReference type="Pfam" id="PF13292">
    <property type="entry name" value="DXP_synthase_N"/>
    <property type="match status" value="1"/>
</dbReference>
<evidence type="ECO:0000313" key="12">
    <source>
        <dbReference type="EMBL" id="ADU26765.1"/>
    </source>
</evidence>
<dbReference type="STRING" id="663278.Ethha_1214"/>
<dbReference type="SMART" id="SM00861">
    <property type="entry name" value="Transket_pyr"/>
    <property type="match status" value="1"/>
</dbReference>
<evidence type="ECO:0000256" key="10">
    <source>
        <dbReference type="HAMAP-Rule" id="MF_00315"/>
    </source>
</evidence>
<comment type="subunit">
    <text evidence="3 10">Homodimer.</text>
</comment>
<dbReference type="InterPro" id="IPR005475">
    <property type="entry name" value="Transketolase-like_Pyr-bd"/>
</dbReference>
<dbReference type="CDD" id="cd02007">
    <property type="entry name" value="TPP_DXS"/>
    <property type="match status" value="1"/>
</dbReference>
<accession>E6U5K6</accession>